<evidence type="ECO:0000313" key="6">
    <source>
        <dbReference type="EMBL" id="VDK68726.1"/>
    </source>
</evidence>
<gene>
    <name evidence="6" type="ORF">ASIM_LOCUS19300</name>
</gene>
<dbReference type="GO" id="GO:0006071">
    <property type="term" value="P:glycerol metabolic process"/>
    <property type="evidence" value="ECO:0007669"/>
    <property type="project" value="TreeGrafter"/>
</dbReference>
<dbReference type="GO" id="GO:0046167">
    <property type="term" value="P:glycerol-3-phosphate biosynthetic process"/>
    <property type="evidence" value="ECO:0007669"/>
    <property type="project" value="TreeGrafter"/>
</dbReference>
<evidence type="ECO:0000313" key="7">
    <source>
        <dbReference type="Proteomes" id="UP000267096"/>
    </source>
</evidence>
<feature type="domain" description="Carbohydrate kinase FGGY C-terminal" evidence="5">
    <location>
        <begin position="155"/>
        <end position="289"/>
    </location>
</feature>
<dbReference type="OrthoDB" id="6278781at2759"/>
<dbReference type="GO" id="GO:0016301">
    <property type="term" value="F:kinase activity"/>
    <property type="evidence" value="ECO:0007669"/>
    <property type="project" value="UniProtKB-KW"/>
</dbReference>
<reference evidence="8" key="1">
    <citation type="submission" date="2017-02" db="UniProtKB">
        <authorList>
            <consortium name="WormBaseParasite"/>
        </authorList>
    </citation>
    <scope>IDENTIFICATION</scope>
</reference>
<dbReference type="WBParaSite" id="ASIM_0001991601-mRNA-1">
    <property type="protein sequence ID" value="ASIM_0001991601-mRNA-1"/>
    <property type="gene ID" value="ASIM_0001991601"/>
</dbReference>
<dbReference type="GO" id="GO:0006641">
    <property type="term" value="P:triglyceride metabolic process"/>
    <property type="evidence" value="ECO:0007669"/>
    <property type="project" value="TreeGrafter"/>
</dbReference>
<evidence type="ECO:0000259" key="5">
    <source>
        <dbReference type="Pfam" id="PF02782"/>
    </source>
</evidence>
<keyword evidence="7" id="KW-1185">Reference proteome</keyword>
<dbReference type="Gene3D" id="3.30.420.40">
    <property type="match status" value="2"/>
</dbReference>
<dbReference type="Pfam" id="PF02782">
    <property type="entry name" value="FGGY_C"/>
    <property type="match status" value="1"/>
</dbReference>
<evidence type="ECO:0000313" key="8">
    <source>
        <dbReference type="WBParaSite" id="ASIM_0001991601-mRNA-1"/>
    </source>
</evidence>
<reference evidence="6 7" key="2">
    <citation type="submission" date="2018-11" db="EMBL/GenBank/DDBJ databases">
        <authorList>
            <consortium name="Pathogen Informatics"/>
        </authorList>
    </citation>
    <scope>NUCLEOTIDE SEQUENCE [LARGE SCALE GENOMIC DNA]</scope>
</reference>
<dbReference type="GO" id="GO:0005739">
    <property type="term" value="C:mitochondrion"/>
    <property type="evidence" value="ECO:0007669"/>
    <property type="project" value="TreeGrafter"/>
</dbReference>
<keyword evidence="3" id="KW-0418">Kinase</keyword>
<feature type="domain" description="Carbohydrate kinase FGGY N-terminal" evidence="4">
    <location>
        <begin position="54"/>
        <end position="145"/>
    </location>
</feature>
<sequence>MNIFGSVAHFFTRIQRFKAFRMFQFLGGFVTHRLMVTIQENAEMQNLLTSDKLMYGCLDTWLIHKLTKGAVHVTEPSNSSTTGLYDPYMMNWGHMLLRIISFPVSLLPKLTFSAGVPLATCHNEIFGFPLKIGSMAGDQQAALFGSGGWHKGDVNICIGTGAFLDLNTGQHPIASLNGLYPVLAWRFPHHYNFAAEGSSFETGSLVKWAQSIGLFDDIAQLPNITSKVSRTDLCFVPAFSGLQTPINDTTACCAFLGLRPNTTKEHMLIALLDSIAFRIYQIWNTLTDEIDFEVNNVIK</sequence>
<dbReference type="AlphaFoldDB" id="A0A0M3KG04"/>
<dbReference type="SUPFAM" id="SSF53067">
    <property type="entry name" value="Actin-like ATPase domain"/>
    <property type="match status" value="2"/>
</dbReference>
<dbReference type="PANTHER" id="PTHR10196">
    <property type="entry name" value="SUGAR KINASE"/>
    <property type="match status" value="1"/>
</dbReference>
<dbReference type="Pfam" id="PF00370">
    <property type="entry name" value="FGGY_N"/>
    <property type="match status" value="1"/>
</dbReference>
<evidence type="ECO:0000256" key="3">
    <source>
        <dbReference type="ARBA" id="ARBA00022777"/>
    </source>
</evidence>
<protein>
    <submittedName>
        <fullName evidence="8">Putative glycerol kinase 5 (inferred by orthology to a human protein)</fullName>
    </submittedName>
</protein>
<evidence type="ECO:0000256" key="2">
    <source>
        <dbReference type="ARBA" id="ARBA00022679"/>
    </source>
</evidence>
<dbReference type="PANTHER" id="PTHR10196:SF68">
    <property type="entry name" value="GLYCEROL KINASE 5-RELATED"/>
    <property type="match status" value="1"/>
</dbReference>
<proteinExistence type="inferred from homology"/>
<dbReference type="EMBL" id="UYRR01037001">
    <property type="protein sequence ID" value="VDK68726.1"/>
    <property type="molecule type" value="Genomic_DNA"/>
</dbReference>
<organism evidence="8">
    <name type="scientific">Anisakis simplex</name>
    <name type="common">Herring worm</name>
    <dbReference type="NCBI Taxonomy" id="6269"/>
    <lineage>
        <taxon>Eukaryota</taxon>
        <taxon>Metazoa</taxon>
        <taxon>Ecdysozoa</taxon>
        <taxon>Nematoda</taxon>
        <taxon>Chromadorea</taxon>
        <taxon>Rhabditida</taxon>
        <taxon>Spirurina</taxon>
        <taxon>Ascaridomorpha</taxon>
        <taxon>Ascaridoidea</taxon>
        <taxon>Anisakidae</taxon>
        <taxon>Anisakis</taxon>
        <taxon>Anisakis simplex complex</taxon>
    </lineage>
</organism>
<dbReference type="InterPro" id="IPR018485">
    <property type="entry name" value="FGGY_C"/>
</dbReference>
<comment type="similarity">
    <text evidence="1">Belongs to the FGGY kinase family.</text>
</comment>
<keyword evidence="2" id="KW-0808">Transferase</keyword>
<dbReference type="Proteomes" id="UP000267096">
    <property type="component" value="Unassembled WGS sequence"/>
</dbReference>
<name>A0A0M3KG04_ANISI</name>
<dbReference type="InterPro" id="IPR043129">
    <property type="entry name" value="ATPase_NBD"/>
</dbReference>
<evidence type="ECO:0000259" key="4">
    <source>
        <dbReference type="Pfam" id="PF00370"/>
    </source>
</evidence>
<accession>A0A0M3KG04</accession>
<dbReference type="InterPro" id="IPR018484">
    <property type="entry name" value="FGGY_N"/>
</dbReference>
<evidence type="ECO:0000256" key="1">
    <source>
        <dbReference type="ARBA" id="ARBA00009156"/>
    </source>
</evidence>